<dbReference type="PROSITE" id="PS51767">
    <property type="entry name" value="PEPTIDASE_A1"/>
    <property type="match status" value="1"/>
</dbReference>
<keyword evidence="4" id="KW-0645">Protease</keyword>
<protein>
    <submittedName>
        <fullName evidence="6">Pepsinogen a</fullName>
    </submittedName>
</protein>
<dbReference type="EMBL" id="AWSO01000646">
    <property type="protein sequence ID" value="ESK88443.1"/>
    <property type="molecule type" value="Genomic_DNA"/>
</dbReference>
<feature type="active site" evidence="3">
    <location>
        <position position="214"/>
    </location>
</feature>
<name>V2WNK6_MONRO</name>
<dbReference type="HOGENOM" id="CLU_013253_3_3_1"/>
<dbReference type="InterPro" id="IPR001461">
    <property type="entry name" value="Aspartic_peptidase_A1"/>
</dbReference>
<evidence type="ECO:0000256" key="1">
    <source>
        <dbReference type="ARBA" id="ARBA00007447"/>
    </source>
</evidence>
<dbReference type="PRINTS" id="PR00792">
    <property type="entry name" value="PEPSIN"/>
</dbReference>
<evidence type="ECO:0000256" key="4">
    <source>
        <dbReference type="RuleBase" id="RU000454"/>
    </source>
</evidence>
<proteinExistence type="inferred from homology"/>
<dbReference type="PANTHER" id="PTHR47966">
    <property type="entry name" value="BETA-SITE APP-CLEAVING ENZYME, ISOFORM A-RELATED"/>
    <property type="match status" value="1"/>
</dbReference>
<dbReference type="KEGG" id="mrr:Moror_14679"/>
<dbReference type="InterPro" id="IPR001969">
    <property type="entry name" value="Aspartic_peptidase_AS"/>
</dbReference>
<accession>V2WNK6</accession>
<evidence type="ECO:0000313" key="6">
    <source>
        <dbReference type="EMBL" id="ESK88443.1"/>
    </source>
</evidence>
<dbReference type="Proteomes" id="UP000017559">
    <property type="component" value="Unassembled WGS sequence"/>
</dbReference>
<dbReference type="GO" id="GO:0004190">
    <property type="term" value="F:aspartic-type endopeptidase activity"/>
    <property type="evidence" value="ECO:0007669"/>
    <property type="project" value="UniProtKB-KW"/>
</dbReference>
<evidence type="ECO:0000256" key="3">
    <source>
        <dbReference type="PIRSR" id="PIRSR601461-1"/>
    </source>
</evidence>
<dbReference type="InterPro" id="IPR021109">
    <property type="entry name" value="Peptidase_aspartic_dom_sf"/>
</dbReference>
<dbReference type="OrthoDB" id="2747330at2759"/>
<evidence type="ECO:0000256" key="2">
    <source>
        <dbReference type="ARBA" id="ARBA00022750"/>
    </source>
</evidence>
<comment type="similarity">
    <text evidence="1 4">Belongs to the peptidase A1 family.</text>
</comment>
<dbReference type="PANTHER" id="PTHR47966:SF51">
    <property type="entry name" value="BETA-SITE APP-CLEAVING ENZYME, ISOFORM A-RELATED"/>
    <property type="match status" value="1"/>
</dbReference>
<dbReference type="InterPro" id="IPR033121">
    <property type="entry name" value="PEPTIDASE_A1"/>
</dbReference>
<dbReference type="InterPro" id="IPR034164">
    <property type="entry name" value="Pepsin-like_dom"/>
</dbReference>
<dbReference type="STRING" id="1381753.V2WNK6"/>
<dbReference type="FunFam" id="2.40.70.10:FF:000008">
    <property type="entry name" value="Cathepsin D"/>
    <property type="match status" value="1"/>
</dbReference>
<keyword evidence="4" id="KW-0378">Hydrolase</keyword>
<feature type="domain" description="Peptidase A1" evidence="5">
    <location>
        <begin position="15"/>
        <end position="329"/>
    </location>
</feature>
<keyword evidence="7" id="KW-1185">Reference proteome</keyword>
<dbReference type="Gene3D" id="2.40.70.10">
    <property type="entry name" value="Acid Proteases"/>
    <property type="match status" value="2"/>
</dbReference>
<dbReference type="AlphaFoldDB" id="V2WNK6"/>
<reference evidence="6 7" key="1">
    <citation type="journal article" date="2014" name="BMC Genomics">
        <title>Genome and secretome analysis of the hemibiotrophic fungal pathogen, Moniliophthora roreri, which causes frosty pod rot disease of cacao: mechanisms of the biotrophic and necrotrophic phases.</title>
        <authorList>
            <person name="Meinhardt L.W."/>
            <person name="Costa G.G.L."/>
            <person name="Thomazella D.P.T."/>
            <person name="Teixeira P.J.P.L."/>
            <person name="Carazzolle M.F."/>
            <person name="Schuster S.C."/>
            <person name="Carlson J.E."/>
            <person name="Guiltinan M.J."/>
            <person name="Mieczkowski P."/>
            <person name="Farmer A."/>
            <person name="Ramaraj T."/>
            <person name="Crozier J."/>
            <person name="Davis R.E."/>
            <person name="Shao J."/>
            <person name="Melnick R.L."/>
            <person name="Pereira G.A.G."/>
            <person name="Bailey B.A."/>
        </authorList>
    </citation>
    <scope>NUCLEOTIDE SEQUENCE [LARGE SCALE GENOMIC DNA]</scope>
    <source>
        <strain evidence="6 7">MCA 2997</strain>
    </source>
</reference>
<dbReference type="Pfam" id="PF00026">
    <property type="entry name" value="Asp"/>
    <property type="match status" value="1"/>
</dbReference>
<keyword evidence="2 4" id="KW-0064">Aspartyl protease</keyword>
<dbReference type="PROSITE" id="PS00141">
    <property type="entry name" value="ASP_PROTEASE"/>
    <property type="match status" value="2"/>
</dbReference>
<dbReference type="SUPFAM" id="SSF50630">
    <property type="entry name" value="Acid proteases"/>
    <property type="match status" value="1"/>
</dbReference>
<sequence length="341" mass="37130">MPLVDNIEDGLDLIYYGDCGIGTPPQTFTVDIDTGSSDLWIPSNCAQCESKQYDPSKSSTYRNQGSPFQVFYGTGWVHGKTATDRVAVSSISVDNQTFATINHQSSDFIEYPNDGILGFAFSTIAQCEQHTFMENAILEGKVDLPIFSVHLERGRRDGSEVCLGCFDPSKAVSPPSWVPVLQRAYWSIPLNGIRVQNSEASFVDRSEPISAAIDTGTTLIYLPGHVANQLYSMIPGAEPAEEYGPGFYTFPCSSSGISVAFTFGQNSFPVHPNDFNQGMSASNPNRCVGGVIAILDDSWPPTLAIIGDEFLKSWYSTFDYSSGGKIGFSPSVNNRLIRSVK</sequence>
<dbReference type="GO" id="GO:0006508">
    <property type="term" value="P:proteolysis"/>
    <property type="evidence" value="ECO:0007669"/>
    <property type="project" value="UniProtKB-KW"/>
</dbReference>
<dbReference type="CDD" id="cd05471">
    <property type="entry name" value="pepsin_like"/>
    <property type="match status" value="1"/>
</dbReference>
<evidence type="ECO:0000259" key="5">
    <source>
        <dbReference type="PROSITE" id="PS51767"/>
    </source>
</evidence>
<feature type="active site" evidence="3">
    <location>
        <position position="33"/>
    </location>
</feature>
<comment type="caution">
    <text evidence="6">The sequence shown here is derived from an EMBL/GenBank/DDBJ whole genome shotgun (WGS) entry which is preliminary data.</text>
</comment>
<gene>
    <name evidence="6" type="ORF">Moror_14679</name>
</gene>
<organism evidence="6 7">
    <name type="scientific">Moniliophthora roreri (strain MCA 2997)</name>
    <name type="common">Cocoa frosty pod rot fungus</name>
    <name type="synonym">Crinipellis roreri</name>
    <dbReference type="NCBI Taxonomy" id="1381753"/>
    <lineage>
        <taxon>Eukaryota</taxon>
        <taxon>Fungi</taxon>
        <taxon>Dikarya</taxon>
        <taxon>Basidiomycota</taxon>
        <taxon>Agaricomycotina</taxon>
        <taxon>Agaricomycetes</taxon>
        <taxon>Agaricomycetidae</taxon>
        <taxon>Agaricales</taxon>
        <taxon>Marasmiineae</taxon>
        <taxon>Marasmiaceae</taxon>
        <taxon>Moniliophthora</taxon>
    </lineage>
</organism>
<evidence type="ECO:0000313" key="7">
    <source>
        <dbReference type="Proteomes" id="UP000017559"/>
    </source>
</evidence>